<gene>
    <name evidence="3" type="ORF">CAPTEDRAFT_198322</name>
</gene>
<accession>R7U9U8</accession>
<dbReference type="Pfam" id="PF00754">
    <property type="entry name" value="F5_F8_type_C"/>
    <property type="match status" value="1"/>
</dbReference>
<dbReference type="Proteomes" id="UP000014760">
    <property type="component" value="Unassembled WGS sequence"/>
</dbReference>
<name>R7U9U8_CAPTE</name>
<dbReference type="EMBL" id="AMQN01001525">
    <property type="status" value="NOT_ANNOTATED_CDS"/>
    <property type="molecule type" value="Genomic_DNA"/>
</dbReference>
<dbReference type="PROSITE" id="PS50022">
    <property type="entry name" value="FA58C_3"/>
    <property type="match status" value="1"/>
</dbReference>
<evidence type="ECO:0000259" key="2">
    <source>
        <dbReference type="PROSITE" id="PS50022"/>
    </source>
</evidence>
<dbReference type="AlphaFoldDB" id="R7U9U8"/>
<sequence>MKRVLLLCLTLINEMMGIDAFCRCFAYDLLIVNAENVQLTVSSAQSSNYIAKHSKWTAEYGWCSLHHTDAWIQVDLRTNKLIEGVVTWGNVQQGPHVRSFRLKYRSDGSSTWMDYTESNGNIKVITQL</sequence>
<dbReference type="Gene3D" id="2.60.120.260">
    <property type="entry name" value="Galactose-binding domain-like"/>
    <property type="match status" value="1"/>
</dbReference>
<proteinExistence type="predicted"/>
<dbReference type="SUPFAM" id="SSF49785">
    <property type="entry name" value="Galactose-binding domain-like"/>
    <property type="match status" value="1"/>
</dbReference>
<organism evidence="3">
    <name type="scientific">Capitella teleta</name>
    <name type="common">Polychaete worm</name>
    <dbReference type="NCBI Taxonomy" id="283909"/>
    <lineage>
        <taxon>Eukaryota</taxon>
        <taxon>Metazoa</taxon>
        <taxon>Spiralia</taxon>
        <taxon>Lophotrochozoa</taxon>
        <taxon>Annelida</taxon>
        <taxon>Polychaeta</taxon>
        <taxon>Sedentaria</taxon>
        <taxon>Scolecida</taxon>
        <taxon>Capitellidae</taxon>
        <taxon>Capitella</taxon>
    </lineage>
</organism>
<dbReference type="InterPro" id="IPR008979">
    <property type="entry name" value="Galactose-bd-like_sf"/>
</dbReference>
<keyword evidence="1" id="KW-0732">Signal</keyword>
<feature type="domain" description="F5/8 type C" evidence="2">
    <location>
        <begin position="24"/>
        <end position="128"/>
    </location>
</feature>
<feature type="chain" id="PRO_5008787790" description="F5/8 type C domain-containing protein" evidence="1">
    <location>
        <begin position="21"/>
        <end position="128"/>
    </location>
</feature>
<evidence type="ECO:0000313" key="5">
    <source>
        <dbReference type="Proteomes" id="UP000014760"/>
    </source>
</evidence>
<dbReference type="InterPro" id="IPR000421">
    <property type="entry name" value="FA58C"/>
</dbReference>
<dbReference type="EMBL" id="KB303456">
    <property type="protein sequence ID" value="ELU03135.1"/>
    <property type="molecule type" value="Genomic_DNA"/>
</dbReference>
<reference evidence="5" key="1">
    <citation type="submission" date="2012-12" db="EMBL/GenBank/DDBJ databases">
        <authorList>
            <person name="Hellsten U."/>
            <person name="Grimwood J."/>
            <person name="Chapman J.A."/>
            <person name="Shapiro H."/>
            <person name="Aerts A."/>
            <person name="Otillar R.P."/>
            <person name="Terry A.Y."/>
            <person name="Boore J.L."/>
            <person name="Simakov O."/>
            <person name="Marletaz F."/>
            <person name="Cho S.-J."/>
            <person name="Edsinger-Gonzales E."/>
            <person name="Havlak P."/>
            <person name="Kuo D.-H."/>
            <person name="Larsson T."/>
            <person name="Lv J."/>
            <person name="Arendt D."/>
            <person name="Savage R."/>
            <person name="Osoegawa K."/>
            <person name="de Jong P."/>
            <person name="Lindberg D.R."/>
            <person name="Seaver E.C."/>
            <person name="Weisblat D.A."/>
            <person name="Putnam N.H."/>
            <person name="Grigoriev I.V."/>
            <person name="Rokhsar D.S."/>
        </authorList>
    </citation>
    <scope>NUCLEOTIDE SEQUENCE</scope>
    <source>
        <strain evidence="5">I ESC-2004</strain>
    </source>
</reference>
<dbReference type="EMBL" id="AMQN01001526">
    <property type="status" value="NOT_ANNOTATED_CDS"/>
    <property type="molecule type" value="Genomic_DNA"/>
</dbReference>
<dbReference type="EnsemblMetazoa" id="CapteT198322">
    <property type="protein sequence ID" value="CapteP198322"/>
    <property type="gene ID" value="CapteG198322"/>
</dbReference>
<protein>
    <recommendedName>
        <fullName evidence="2">F5/8 type C domain-containing protein</fullName>
    </recommendedName>
</protein>
<dbReference type="OrthoDB" id="10028859at2759"/>
<reference evidence="3 5" key="2">
    <citation type="journal article" date="2013" name="Nature">
        <title>Insights into bilaterian evolution from three spiralian genomes.</title>
        <authorList>
            <person name="Simakov O."/>
            <person name="Marletaz F."/>
            <person name="Cho S.J."/>
            <person name="Edsinger-Gonzales E."/>
            <person name="Havlak P."/>
            <person name="Hellsten U."/>
            <person name="Kuo D.H."/>
            <person name="Larsson T."/>
            <person name="Lv J."/>
            <person name="Arendt D."/>
            <person name="Savage R."/>
            <person name="Osoegawa K."/>
            <person name="de Jong P."/>
            <person name="Grimwood J."/>
            <person name="Chapman J.A."/>
            <person name="Shapiro H."/>
            <person name="Aerts A."/>
            <person name="Otillar R.P."/>
            <person name="Terry A.Y."/>
            <person name="Boore J.L."/>
            <person name="Grigoriev I.V."/>
            <person name="Lindberg D.R."/>
            <person name="Seaver E.C."/>
            <person name="Weisblat D.A."/>
            <person name="Putnam N.H."/>
            <person name="Rokhsar D.S."/>
        </authorList>
    </citation>
    <scope>NUCLEOTIDE SEQUENCE</scope>
    <source>
        <strain evidence="3 5">I ESC-2004</strain>
    </source>
</reference>
<evidence type="ECO:0000313" key="3">
    <source>
        <dbReference type="EMBL" id="ELU03135.1"/>
    </source>
</evidence>
<keyword evidence="5" id="KW-1185">Reference proteome</keyword>
<evidence type="ECO:0000313" key="4">
    <source>
        <dbReference type="EnsemblMetazoa" id="CapteP198322"/>
    </source>
</evidence>
<evidence type="ECO:0000256" key="1">
    <source>
        <dbReference type="SAM" id="SignalP"/>
    </source>
</evidence>
<reference evidence="4" key="3">
    <citation type="submission" date="2015-06" db="UniProtKB">
        <authorList>
            <consortium name="EnsemblMetazoa"/>
        </authorList>
    </citation>
    <scope>IDENTIFICATION</scope>
</reference>
<feature type="signal peptide" evidence="1">
    <location>
        <begin position="1"/>
        <end position="20"/>
    </location>
</feature>
<dbReference type="HOGENOM" id="CLU_1961659_0_0_1"/>